<evidence type="ECO:0000313" key="4">
    <source>
        <dbReference type="Proteomes" id="UP000298663"/>
    </source>
</evidence>
<name>A0A4U5NH84_STECR</name>
<gene>
    <name evidence="3" type="ORF">L596_015779</name>
</gene>
<evidence type="ECO:0000256" key="2">
    <source>
        <dbReference type="SAM" id="Phobius"/>
    </source>
</evidence>
<dbReference type="EMBL" id="AZBU02000004">
    <property type="protein sequence ID" value="TKR81991.1"/>
    <property type="molecule type" value="Genomic_DNA"/>
</dbReference>
<keyword evidence="2" id="KW-1133">Transmembrane helix</keyword>
<feature type="region of interest" description="Disordered" evidence="1">
    <location>
        <begin position="143"/>
        <end position="180"/>
    </location>
</feature>
<feature type="transmembrane region" description="Helical" evidence="2">
    <location>
        <begin position="6"/>
        <end position="29"/>
    </location>
</feature>
<feature type="compositionally biased region" description="Basic and acidic residues" evidence="1">
    <location>
        <begin position="158"/>
        <end position="169"/>
    </location>
</feature>
<keyword evidence="4" id="KW-1185">Reference proteome</keyword>
<keyword evidence="2" id="KW-0472">Membrane</keyword>
<sequence length="306" mass="33747">MSVNLRVFTASLSTSSLFIIIFFQALFVVMENWQSNFLMVHEIDYLLPALRAVAEECPALGALVQEADNYLVKRRHYLETFDCGIGADIVKEYRMNLWDEFASRSRESVPRRAPEALNESNMEGALDEAAVEEAWNESIVEATQEEPKIEAAAGPNVDAHEKSEPKEAAQEVEDEGEAQRAAEGYQFASFSSGGSNRAASDLFGSLARLFTTRRGLMVDVVNKAMGYKFTQEDDKYLGVIALLPRLTIPENTLRAEGPLRNIEAVDDATKEAFLTELVAKLADDPRGNIEPELGPGGVVFASAMLD</sequence>
<dbReference type="AlphaFoldDB" id="A0A4U5NH84"/>
<evidence type="ECO:0000256" key="1">
    <source>
        <dbReference type="SAM" id="MobiDB-lite"/>
    </source>
</evidence>
<organism evidence="3 4">
    <name type="scientific">Steinernema carpocapsae</name>
    <name type="common">Entomopathogenic nematode</name>
    <dbReference type="NCBI Taxonomy" id="34508"/>
    <lineage>
        <taxon>Eukaryota</taxon>
        <taxon>Metazoa</taxon>
        <taxon>Ecdysozoa</taxon>
        <taxon>Nematoda</taxon>
        <taxon>Chromadorea</taxon>
        <taxon>Rhabditida</taxon>
        <taxon>Tylenchina</taxon>
        <taxon>Panagrolaimomorpha</taxon>
        <taxon>Strongyloidoidea</taxon>
        <taxon>Steinernematidae</taxon>
        <taxon>Steinernema</taxon>
    </lineage>
</organism>
<proteinExistence type="predicted"/>
<evidence type="ECO:0000313" key="3">
    <source>
        <dbReference type="EMBL" id="TKR81991.1"/>
    </source>
</evidence>
<dbReference type="Proteomes" id="UP000298663">
    <property type="component" value="Unassembled WGS sequence"/>
</dbReference>
<keyword evidence="2" id="KW-0812">Transmembrane</keyword>
<comment type="caution">
    <text evidence="3">The sequence shown here is derived from an EMBL/GenBank/DDBJ whole genome shotgun (WGS) entry which is preliminary data.</text>
</comment>
<reference evidence="3 4" key="1">
    <citation type="journal article" date="2015" name="Genome Biol.">
        <title>Comparative genomics of Steinernema reveals deeply conserved gene regulatory networks.</title>
        <authorList>
            <person name="Dillman A.R."/>
            <person name="Macchietto M."/>
            <person name="Porter C.F."/>
            <person name="Rogers A."/>
            <person name="Williams B."/>
            <person name="Antoshechkin I."/>
            <person name="Lee M.M."/>
            <person name="Goodwin Z."/>
            <person name="Lu X."/>
            <person name="Lewis E.E."/>
            <person name="Goodrich-Blair H."/>
            <person name="Stock S.P."/>
            <person name="Adams B.J."/>
            <person name="Sternberg P.W."/>
            <person name="Mortazavi A."/>
        </authorList>
    </citation>
    <scope>NUCLEOTIDE SEQUENCE [LARGE SCALE GENOMIC DNA]</scope>
    <source>
        <strain evidence="3 4">ALL</strain>
    </source>
</reference>
<reference evidence="3 4" key="2">
    <citation type="journal article" date="2019" name="G3 (Bethesda)">
        <title>Hybrid Assembly of the Genome of the Entomopathogenic Nematode Steinernema carpocapsae Identifies the X-Chromosome.</title>
        <authorList>
            <person name="Serra L."/>
            <person name="Macchietto M."/>
            <person name="Macias-Munoz A."/>
            <person name="McGill C.J."/>
            <person name="Rodriguez I.M."/>
            <person name="Rodriguez B."/>
            <person name="Murad R."/>
            <person name="Mortazavi A."/>
        </authorList>
    </citation>
    <scope>NUCLEOTIDE SEQUENCE [LARGE SCALE GENOMIC DNA]</scope>
    <source>
        <strain evidence="3 4">ALL</strain>
    </source>
</reference>
<protein>
    <submittedName>
        <fullName evidence="3">Uncharacterized protein</fullName>
    </submittedName>
</protein>
<accession>A0A4U5NH84</accession>